<dbReference type="GO" id="GO:0005886">
    <property type="term" value="C:plasma membrane"/>
    <property type="evidence" value="ECO:0007669"/>
    <property type="project" value="UniProtKB-SubCell"/>
</dbReference>
<dbReference type="CDD" id="cd06365">
    <property type="entry name" value="PBP1_pheromone_receptor"/>
    <property type="match status" value="1"/>
</dbReference>
<evidence type="ECO:0000256" key="9">
    <source>
        <dbReference type="ARBA" id="ARBA00023180"/>
    </source>
</evidence>
<organism evidence="13 14">
    <name type="scientific">Pleurodeles waltl</name>
    <name type="common">Iberian ribbed newt</name>
    <dbReference type="NCBI Taxonomy" id="8319"/>
    <lineage>
        <taxon>Eukaryota</taxon>
        <taxon>Metazoa</taxon>
        <taxon>Chordata</taxon>
        <taxon>Craniata</taxon>
        <taxon>Vertebrata</taxon>
        <taxon>Euteleostomi</taxon>
        <taxon>Amphibia</taxon>
        <taxon>Batrachia</taxon>
        <taxon>Caudata</taxon>
        <taxon>Salamandroidea</taxon>
        <taxon>Salamandridae</taxon>
        <taxon>Pleurodelinae</taxon>
        <taxon>Pleurodeles</taxon>
    </lineage>
</organism>
<keyword evidence="7" id="KW-0472">Membrane</keyword>
<keyword evidence="4 11" id="KW-0732">Signal</keyword>
<evidence type="ECO:0000313" key="14">
    <source>
        <dbReference type="Proteomes" id="UP001066276"/>
    </source>
</evidence>
<feature type="chain" id="PRO_5043440190" description="Receptor ligand binding region domain-containing protein" evidence="11">
    <location>
        <begin position="21"/>
        <end position="546"/>
    </location>
</feature>
<evidence type="ECO:0000256" key="1">
    <source>
        <dbReference type="ARBA" id="ARBA00004651"/>
    </source>
</evidence>
<dbReference type="Proteomes" id="UP001066276">
    <property type="component" value="Chromosome 8"/>
</dbReference>
<evidence type="ECO:0000256" key="6">
    <source>
        <dbReference type="ARBA" id="ARBA00023040"/>
    </source>
</evidence>
<evidence type="ECO:0000256" key="8">
    <source>
        <dbReference type="ARBA" id="ARBA00023170"/>
    </source>
</evidence>
<dbReference type="SUPFAM" id="SSF53822">
    <property type="entry name" value="Periplasmic binding protein-like I"/>
    <property type="match status" value="1"/>
</dbReference>
<dbReference type="InterPro" id="IPR000337">
    <property type="entry name" value="GPCR_3"/>
</dbReference>
<sequence length="546" mass="61175">MFAASLGLAVSLVLLWLTSAMVGTRQGLCRLPRWRQESVSTEGDVIIGGVFVVHSGYVYRELAFEEEPKPLSCEGFYVRYYRDVLAMGFAIREINQATDLLPNITLGFQVYDSCMSEDRAIKGMLALLSGNQWPSPGYRCPTHPQMAGIIGETFSFLTVPMARVMGIMHYPQISHSAVSSFLSDKYQFPSFLRTVPGNTFQNTALAQLLARFSWTWLGMVISDTDSGLQGGEELRMEIEGHGGCVAFMEKVHQRYTTEEVLRVIAKIQTYSVTVIIVHSAEVHVKLLLETLYTQNVADKVWVFTAYFAMTSGLFDKQAWKILNGTLGLAPHTTSMHGFEHFLHHLHPTTSREDVFFNQFWAKVFGCKWPVGNETENLATERLCSGNVALDEKITPVFELNDLSYTYHSYLAVYAFAHALNTLMSCTPGQGPFTEGTCADINDIRPWQVLHYLKNLHFKARSGEEIFFDERGDAPASYDILNVQVSEDGLFQLVKVGTFDPSAPEKQAITVNASAILWGDGSSQHFGSFFWESYAFQALSCIALQKY</sequence>
<feature type="signal peptide" evidence="11">
    <location>
        <begin position="1"/>
        <end position="20"/>
    </location>
</feature>
<dbReference type="InterPro" id="IPR028082">
    <property type="entry name" value="Peripla_BP_I"/>
</dbReference>
<keyword evidence="2" id="KW-1003">Cell membrane</keyword>
<evidence type="ECO:0000259" key="12">
    <source>
        <dbReference type="Pfam" id="PF01094"/>
    </source>
</evidence>
<feature type="domain" description="Receptor ligand binding region" evidence="12">
    <location>
        <begin position="85"/>
        <end position="484"/>
    </location>
</feature>
<comment type="subcellular location">
    <subcellularLocation>
        <location evidence="1">Cell membrane</location>
        <topology evidence="1">Multi-pass membrane protein</topology>
    </subcellularLocation>
</comment>
<dbReference type="GO" id="GO:0004930">
    <property type="term" value="F:G protein-coupled receptor activity"/>
    <property type="evidence" value="ECO:0007669"/>
    <property type="project" value="UniProtKB-KW"/>
</dbReference>
<dbReference type="InterPro" id="IPR000068">
    <property type="entry name" value="GPCR_3_Ca_sens_rcpt-rel"/>
</dbReference>
<keyword evidence="6" id="KW-0297">G-protein coupled receptor</keyword>
<dbReference type="PRINTS" id="PR00248">
    <property type="entry name" value="GPCRMGR"/>
</dbReference>
<evidence type="ECO:0000256" key="5">
    <source>
        <dbReference type="ARBA" id="ARBA00022989"/>
    </source>
</evidence>
<evidence type="ECO:0000256" key="11">
    <source>
        <dbReference type="SAM" id="SignalP"/>
    </source>
</evidence>
<dbReference type="Gene3D" id="3.40.50.2300">
    <property type="match status" value="2"/>
</dbReference>
<keyword evidence="3" id="KW-0812">Transmembrane</keyword>
<evidence type="ECO:0000256" key="3">
    <source>
        <dbReference type="ARBA" id="ARBA00022692"/>
    </source>
</evidence>
<evidence type="ECO:0000256" key="10">
    <source>
        <dbReference type="ARBA" id="ARBA00023224"/>
    </source>
</evidence>
<dbReference type="EMBL" id="JANPWB010000012">
    <property type="protein sequence ID" value="KAJ1121158.1"/>
    <property type="molecule type" value="Genomic_DNA"/>
</dbReference>
<keyword evidence="5" id="KW-1133">Transmembrane helix</keyword>
<accession>A0AAV7P3G6</accession>
<keyword evidence="9" id="KW-0325">Glycoprotein</keyword>
<dbReference type="AlphaFoldDB" id="A0AAV7P3G6"/>
<dbReference type="Pfam" id="PF01094">
    <property type="entry name" value="ANF_receptor"/>
    <property type="match status" value="1"/>
</dbReference>
<keyword evidence="8" id="KW-0675">Receptor</keyword>
<dbReference type="PRINTS" id="PR00592">
    <property type="entry name" value="CASENSINGR"/>
</dbReference>
<evidence type="ECO:0000313" key="13">
    <source>
        <dbReference type="EMBL" id="KAJ1121158.1"/>
    </source>
</evidence>
<dbReference type="FunFam" id="3.40.50.2300:FF:000016">
    <property type="entry name" value="Taste 1 receptor member 2"/>
    <property type="match status" value="1"/>
</dbReference>
<name>A0AAV7P3G6_PLEWA</name>
<evidence type="ECO:0000256" key="4">
    <source>
        <dbReference type="ARBA" id="ARBA00022729"/>
    </source>
</evidence>
<proteinExistence type="predicted"/>
<evidence type="ECO:0000256" key="2">
    <source>
        <dbReference type="ARBA" id="ARBA00022475"/>
    </source>
</evidence>
<reference evidence="13" key="1">
    <citation type="journal article" date="2022" name="bioRxiv">
        <title>Sequencing and chromosome-scale assembly of the giantPleurodeles waltlgenome.</title>
        <authorList>
            <person name="Brown T."/>
            <person name="Elewa A."/>
            <person name="Iarovenko S."/>
            <person name="Subramanian E."/>
            <person name="Araus A.J."/>
            <person name="Petzold A."/>
            <person name="Susuki M."/>
            <person name="Suzuki K.-i.T."/>
            <person name="Hayashi T."/>
            <person name="Toyoda A."/>
            <person name="Oliveira C."/>
            <person name="Osipova E."/>
            <person name="Leigh N.D."/>
            <person name="Simon A."/>
            <person name="Yun M.H."/>
        </authorList>
    </citation>
    <scope>NUCLEOTIDE SEQUENCE</scope>
    <source>
        <strain evidence="13">20211129_DDA</strain>
        <tissue evidence="13">Liver</tissue>
    </source>
</reference>
<keyword evidence="14" id="KW-1185">Reference proteome</keyword>
<protein>
    <recommendedName>
        <fullName evidence="12">Receptor ligand binding region domain-containing protein</fullName>
    </recommendedName>
</protein>
<dbReference type="PANTHER" id="PTHR24061">
    <property type="entry name" value="CALCIUM-SENSING RECEPTOR-RELATED"/>
    <property type="match status" value="1"/>
</dbReference>
<dbReference type="InterPro" id="IPR001828">
    <property type="entry name" value="ANF_lig-bd_rcpt"/>
</dbReference>
<comment type="caution">
    <text evidence="13">The sequence shown here is derived from an EMBL/GenBank/DDBJ whole genome shotgun (WGS) entry which is preliminary data.</text>
</comment>
<dbReference type="PANTHER" id="PTHR24061:SF0">
    <property type="entry name" value="C-FAMILY ODORANT RECEPTOR OLFCT1"/>
    <property type="match status" value="1"/>
</dbReference>
<gene>
    <name evidence="13" type="ORF">NDU88_009285</name>
</gene>
<evidence type="ECO:0000256" key="7">
    <source>
        <dbReference type="ARBA" id="ARBA00023136"/>
    </source>
</evidence>
<keyword evidence="10" id="KW-0807">Transducer</keyword>